<evidence type="ECO:0000256" key="3">
    <source>
        <dbReference type="ARBA" id="ARBA00023295"/>
    </source>
</evidence>
<evidence type="ECO:0000256" key="1">
    <source>
        <dbReference type="ARBA" id="ARBA00005641"/>
    </source>
</evidence>
<dbReference type="InterPro" id="IPR017853">
    <property type="entry name" value="GH"/>
</dbReference>
<comment type="similarity">
    <text evidence="1">Belongs to the glycosyl hydrolase 5 (cellulase A) family.</text>
</comment>
<dbReference type="Gene3D" id="3.20.20.80">
    <property type="entry name" value="Glycosidases"/>
    <property type="match status" value="2"/>
</dbReference>
<dbReference type="Pfam" id="PF18564">
    <property type="entry name" value="Glyco_hydro_5_C"/>
    <property type="match status" value="1"/>
</dbReference>
<proteinExistence type="inferred from homology"/>
<keyword evidence="3" id="KW-0326">Glycosidase</keyword>
<dbReference type="STRING" id="1141098.A0A1Y2DXB1"/>
<evidence type="ECO:0000313" key="7">
    <source>
        <dbReference type="Proteomes" id="UP000193689"/>
    </source>
</evidence>
<gene>
    <name evidence="6" type="ORF">BCR38DRAFT_343123</name>
</gene>
<dbReference type="OrthoDB" id="9971853at2759"/>
<dbReference type="GO" id="GO:0000272">
    <property type="term" value="P:polysaccharide catabolic process"/>
    <property type="evidence" value="ECO:0007669"/>
    <property type="project" value="InterPro"/>
</dbReference>
<dbReference type="SUPFAM" id="SSF51445">
    <property type="entry name" value="(Trans)glycosidases"/>
    <property type="match status" value="1"/>
</dbReference>
<dbReference type="GO" id="GO:1904462">
    <property type="term" value="P:ergosteryl 3-beta-D-glucoside catabolic process"/>
    <property type="evidence" value="ECO:0007669"/>
    <property type="project" value="TreeGrafter"/>
</dbReference>
<comment type="caution">
    <text evidence="6">The sequence shown here is derived from an EMBL/GenBank/DDBJ whole genome shotgun (WGS) entry which is preliminary data.</text>
</comment>
<dbReference type="InterPro" id="IPR041036">
    <property type="entry name" value="GH5_C"/>
</dbReference>
<sequence>MQVHFQEDGRTIILRGVNLADGKFPPERETRRPDSLDEADTCSFVDTPFPLSSAPQHLARLRYLGFNVLRLPVVWEALEHAGPGIYDERYISHVVSLVKLCNKHGFKVLINPHQDLWSRHSGGSGAPLWTLHACGLNPDHFADTHANVRYCEWPVDSPQKDPKAIPAMMWTTNHNRLATSTIFALFFGGRDFAPRCVIDGVNIQDYLQQHYFAAYSHLSERLGDLPFGYDSMNEPEPGYIGWADLHKNERENAAKIGSTPSPIQSMRLGMGQTQTVNNFRLGQMGPHKTGEITLRPKGTCWLKMEDPRWKWERAESWPLDNCVWALHGVWDVETGELKKPEYFASLPDTSEAVTSVENDSEGQLSFISSYWQEYHRKWKETLRQHSNKTIIFIQPSVFSSPPPTEDPLTAYSPHFYDGLTVMRRHWHERWNADVVGILRGNYKAKMFGLRVGKSAAKSVLSRQLGELEQDLKVPTLIGEIGIPFNMDDSKAYKDGDYTSQVKAMDALLRGCDEHLLSYALWDYSVLNSHEWGDEWNGEDLSIFSAETGSFPNHPMLAGFRGAAGWCRPHVYSLTGRPLSMRFEYKTSKFSVEIESHAETEGYALIYVPWLHYRRSDDGEELDLDIRILEGDWSLTGQELRWNYRKGGKLELERGGGALTPQQLGTVVGYIVGK</sequence>
<keyword evidence="7" id="KW-1185">Reference proteome</keyword>
<dbReference type="InterPro" id="IPR052066">
    <property type="entry name" value="Glycosphingolipid_Hydrolases"/>
</dbReference>
<dbReference type="GeneID" id="63772216"/>
<evidence type="ECO:0000259" key="4">
    <source>
        <dbReference type="Pfam" id="PF00150"/>
    </source>
</evidence>
<dbReference type="InterPro" id="IPR001547">
    <property type="entry name" value="Glyco_hydro_5"/>
</dbReference>
<dbReference type="Proteomes" id="UP000193689">
    <property type="component" value="Unassembled WGS sequence"/>
</dbReference>
<dbReference type="InParanoid" id="A0A1Y2DXB1"/>
<dbReference type="GO" id="GO:0050295">
    <property type="term" value="F:steryl-beta-glucosidase activity"/>
    <property type="evidence" value="ECO:0007669"/>
    <property type="project" value="TreeGrafter"/>
</dbReference>
<feature type="domain" description="Glycoside hydrolase family 5" evidence="4">
    <location>
        <begin position="58"/>
        <end position="117"/>
    </location>
</feature>
<protein>
    <submittedName>
        <fullName evidence="6">Glycoside hydrolase superfamily</fullName>
    </submittedName>
</protein>
<reference evidence="6 7" key="1">
    <citation type="submission" date="2016-07" db="EMBL/GenBank/DDBJ databases">
        <title>Pervasive Adenine N6-methylation of Active Genes in Fungi.</title>
        <authorList>
            <consortium name="DOE Joint Genome Institute"/>
            <person name="Mondo S.J."/>
            <person name="Dannebaum R.O."/>
            <person name="Kuo R.C."/>
            <person name="Labutti K."/>
            <person name="Haridas S."/>
            <person name="Kuo A."/>
            <person name="Salamov A."/>
            <person name="Ahrendt S.R."/>
            <person name="Lipzen A."/>
            <person name="Sullivan W."/>
            <person name="Andreopoulos W.B."/>
            <person name="Clum A."/>
            <person name="Lindquist E."/>
            <person name="Daum C."/>
            <person name="Ramamoorthy G.K."/>
            <person name="Gryganskyi A."/>
            <person name="Culley D."/>
            <person name="Magnuson J.K."/>
            <person name="James T.Y."/>
            <person name="O'Malley M.A."/>
            <person name="Stajich J.E."/>
            <person name="Spatafora J.W."/>
            <person name="Visel A."/>
            <person name="Grigoriev I.V."/>
        </authorList>
    </citation>
    <scope>NUCLEOTIDE SEQUENCE [LARGE SCALE GENOMIC DNA]</scope>
    <source>
        <strain evidence="6 7">CBS 129021</strain>
    </source>
</reference>
<evidence type="ECO:0000313" key="6">
    <source>
        <dbReference type="EMBL" id="ORY63932.1"/>
    </source>
</evidence>
<feature type="domain" description="Glycoside hydrolase family 5 C-terminal" evidence="5">
    <location>
        <begin position="567"/>
        <end position="613"/>
    </location>
</feature>
<organism evidence="6 7">
    <name type="scientific">Pseudomassariella vexata</name>
    <dbReference type="NCBI Taxonomy" id="1141098"/>
    <lineage>
        <taxon>Eukaryota</taxon>
        <taxon>Fungi</taxon>
        <taxon>Dikarya</taxon>
        <taxon>Ascomycota</taxon>
        <taxon>Pezizomycotina</taxon>
        <taxon>Sordariomycetes</taxon>
        <taxon>Xylariomycetidae</taxon>
        <taxon>Amphisphaeriales</taxon>
        <taxon>Pseudomassariaceae</taxon>
        <taxon>Pseudomassariella</taxon>
    </lineage>
</organism>
<keyword evidence="2 6" id="KW-0378">Hydrolase</keyword>
<dbReference type="RefSeq" id="XP_040715346.1">
    <property type="nucleotide sequence ID" value="XM_040856004.1"/>
</dbReference>
<accession>A0A1Y2DXB1</accession>
<name>A0A1Y2DXB1_9PEZI</name>
<evidence type="ECO:0000256" key="2">
    <source>
        <dbReference type="ARBA" id="ARBA00022801"/>
    </source>
</evidence>
<dbReference type="EMBL" id="MCFJ01000007">
    <property type="protein sequence ID" value="ORY63932.1"/>
    <property type="molecule type" value="Genomic_DNA"/>
</dbReference>
<dbReference type="PANTHER" id="PTHR31308:SF6">
    <property type="entry name" value="GLYCOSIDE HYDROLASE FAMILY 5 C-TERMINAL DOMAIN-CONTAINING PROTEIN"/>
    <property type="match status" value="1"/>
</dbReference>
<dbReference type="AlphaFoldDB" id="A0A1Y2DXB1"/>
<evidence type="ECO:0000259" key="5">
    <source>
        <dbReference type="Pfam" id="PF18564"/>
    </source>
</evidence>
<dbReference type="Pfam" id="PF00150">
    <property type="entry name" value="Cellulase"/>
    <property type="match status" value="1"/>
</dbReference>
<dbReference type="PANTHER" id="PTHR31308">
    <property type="match status" value="1"/>
</dbReference>